<keyword evidence="4" id="KW-0238">DNA-binding</keyword>
<dbReference type="InterPro" id="IPR001867">
    <property type="entry name" value="OmpR/PhoB-type_DNA-bd"/>
</dbReference>
<feature type="domain" description="OmpR/PhoB-type" evidence="7">
    <location>
        <begin position="126"/>
        <end position="226"/>
    </location>
</feature>
<evidence type="ECO:0000259" key="6">
    <source>
        <dbReference type="PROSITE" id="PS50110"/>
    </source>
</evidence>
<dbReference type="AlphaFoldDB" id="A0A484PY03"/>
<proteinExistence type="predicted"/>
<sequence>MLDVIVLEDEPVLRQELEEFLAELGYAPLCVSTLQAFHQQFDPGRHRLAVIDLGLPDGSGLDLIRHLRTAADPVGIIVFSARNTSADTIQGLEIGADHYLGKGVDLDMLAATLGALARRLQLGTQAAPPDAAAWVLDLGPRVLHAPGAPTVPLSQQDAVVLACLMRKDGENISRREIVEALGADYLAYDQRRLDSQMLRLRRRVASFSGIALPVKTVRNSGYCFYAEARVRG</sequence>
<evidence type="ECO:0000313" key="8">
    <source>
        <dbReference type="EMBL" id="VFR29030.1"/>
    </source>
</evidence>
<dbReference type="EMBL" id="CAADIN010000010">
    <property type="protein sequence ID" value="VFR84625.1"/>
    <property type="molecule type" value="Genomic_DNA"/>
</dbReference>
<evidence type="ECO:0000256" key="1">
    <source>
        <dbReference type="ARBA" id="ARBA00022553"/>
    </source>
</evidence>
<dbReference type="EMBL" id="CAADIM010000029">
    <property type="protein sequence ID" value="VFR87820.1"/>
    <property type="molecule type" value="Genomic_DNA"/>
</dbReference>
<dbReference type="GO" id="GO:0006355">
    <property type="term" value="P:regulation of DNA-templated transcription"/>
    <property type="evidence" value="ECO:0007669"/>
    <property type="project" value="InterPro"/>
</dbReference>
<dbReference type="Gene3D" id="1.10.10.10">
    <property type="entry name" value="Winged helix-like DNA-binding domain superfamily/Winged helix DNA-binding domain"/>
    <property type="match status" value="1"/>
</dbReference>
<dbReference type="EMBL" id="CAADIF010000001">
    <property type="protein sequence ID" value="VFR57798.1"/>
    <property type="molecule type" value="Genomic_DNA"/>
</dbReference>
<gene>
    <name evidence="8" type="ORF">ANDO2_3732</name>
    <name evidence="9" type="ORF">ANK2_3656</name>
    <name evidence="11" type="ORF">ISE1_3667</name>
    <name evidence="10" type="ORF">ISE2_3648</name>
</gene>
<dbReference type="PROSITE" id="PS51755">
    <property type="entry name" value="OMPR_PHOB"/>
    <property type="match status" value="1"/>
</dbReference>
<evidence type="ECO:0000313" key="10">
    <source>
        <dbReference type="EMBL" id="VFR84625.1"/>
    </source>
</evidence>
<dbReference type="GO" id="GO:0005829">
    <property type="term" value="C:cytosol"/>
    <property type="evidence" value="ECO:0007669"/>
    <property type="project" value="TreeGrafter"/>
</dbReference>
<dbReference type="InterPro" id="IPR039420">
    <property type="entry name" value="WalR-like"/>
</dbReference>
<dbReference type="PANTHER" id="PTHR48111">
    <property type="entry name" value="REGULATOR OF RPOS"/>
    <property type="match status" value="1"/>
</dbReference>
<evidence type="ECO:0000256" key="4">
    <source>
        <dbReference type="ARBA" id="ARBA00023125"/>
    </source>
</evidence>
<feature type="domain" description="Response regulatory" evidence="6">
    <location>
        <begin position="3"/>
        <end position="117"/>
    </location>
</feature>
<evidence type="ECO:0000259" key="7">
    <source>
        <dbReference type="PROSITE" id="PS51755"/>
    </source>
</evidence>
<dbReference type="Gene3D" id="3.40.50.2300">
    <property type="match status" value="1"/>
</dbReference>
<dbReference type="PROSITE" id="PS50110">
    <property type="entry name" value="RESPONSE_REGULATORY"/>
    <property type="match status" value="1"/>
</dbReference>
<protein>
    <submittedName>
        <fullName evidence="8">Transcriptional regulatory protein PhoP</fullName>
    </submittedName>
</protein>
<dbReference type="InterPro" id="IPR001789">
    <property type="entry name" value="Sig_transdc_resp-reg_receiver"/>
</dbReference>
<dbReference type="InterPro" id="IPR011006">
    <property type="entry name" value="CheY-like_superfamily"/>
</dbReference>
<evidence type="ECO:0000256" key="3">
    <source>
        <dbReference type="ARBA" id="ARBA00023015"/>
    </source>
</evidence>
<dbReference type="GO" id="GO:0000156">
    <property type="term" value="F:phosphorelay response regulator activity"/>
    <property type="evidence" value="ECO:0007669"/>
    <property type="project" value="TreeGrafter"/>
</dbReference>
<evidence type="ECO:0000313" key="9">
    <source>
        <dbReference type="EMBL" id="VFR57798.1"/>
    </source>
</evidence>
<evidence type="ECO:0000256" key="5">
    <source>
        <dbReference type="ARBA" id="ARBA00023163"/>
    </source>
</evidence>
<keyword evidence="3" id="KW-0805">Transcription regulation</keyword>
<dbReference type="SMART" id="SM00862">
    <property type="entry name" value="Trans_reg_C"/>
    <property type="match status" value="1"/>
</dbReference>
<dbReference type="SMART" id="SM00448">
    <property type="entry name" value="REC"/>
    <property type="match status" value="1"/>
</dbReference>
<dbReference type="InterPro" id="IPR016032">
    <property type="entry name" value="Sig_transdc_resp-reg_C-effctor"/>
</dbReference>
<dbReference type="InterPro" id="IPR036388">
    <property type="entry name" value="WH-like_DNA-bd_sf"/>
</dbReference>
<dbReference type="EMBL" id="CAADIB010000009">
    <property type="protein sequence ID" value="VFR29030.1"/>
    <property type="molecule type" value="Genomic_DNA"/>
</dbReference>
<evidence type="ECO:0000256" key="2">
    <source>
        <dbReference type="ARBA" id="ARBA00023012"/>
    </source>
</evidence>
<dbReference type="Pfam" id="PF00486">
    <property type="entry name" value="Trans_reg_C"/>
    <property type="match status" value="1"/>
</dbReference>
<keyword evidence="1" id="KW-0597">Phosphoprotein</keyword>
<keyword evidence="5" id="KW-0804">Transcription</keyword>
<organism evidence="8">
    <name type="scientific">plant metagenome</name>
    <dbReference type="NCBI Taxonomy" id="1297885"/>
    <lineage>
        <taxon>unclassified sequences</taxon>
        <taxon>metagenomes</taxon>
        <taxon>organismal metagenomes</taxon>
    </lineage>
</organism>
<reference evidence="8" key="1">
    <citation type="submission" date="2019-03" db="EMBL/GenBank/DDBJ databases">
        <authorList>
            <person name="Danneels B."/>
        </authorList>
    </citation>
    <scope>NUCLEOTIDE SEQUENCE</scope>
</reference>
<name>A0A484PY03_9ZZZZ</name>
<dbReference type="SUPFAM" id="SSF46894">
    <property type="entry name" value="C-terminal effector domain of the bipartite response regulators"/>
    <property type="match status" value="1"/>
</dbReference>
<dbReference type="GO" id="GO:0032993">
    <property type="term" value="C:protein-DNA complex"/>
    <property type="evidence" value="ECO:0007669"/>
    <property type="project" value="TreeGrafter"/>
</dbReference>
<keyword evidence="2" id="KW-0902">Two-component regulatory system</keyword>
<evidence type="ECO:0000313" key="11">
    <source>
        <dbReference type="EMBL" id="VFR87820.1"/>
    </source>
</evidence>
<dbReference type="GO" id="GO:0000976">
    <property type="term" value="F:transcription cis-regulatory region binding"/>
    <property type="evidence" value="ECO:0007669"/>
    <property type="project" value="TreeGrafter"/>
</dbReference>
<dbReference type="SUPFAM" id="SSF52172">
    <property type="entry name" value="CheY-like"/>
    <property type="match status" value="1"/>
</dbReference>
<dbReference type="PANTHER" id="PTHR48111:SF1">
    <property type="entry name" value="TWO-COMPONENT RESPONSE REGULATOR ORR33"/>
    <property type="match status" value="1"/>
</dbReference>
<accession>A0A484PY03</accession>
<dbReference type="Pfam" id="PF00072">
    <property type="entry name" value="Response_reg"/>
    <property type="match status" value="1"/>
</dbReference>